<feature type="repeat" description="WD" evidence="3">
    <location>
        <begin position="1781"/>
        <end position="1814"/>
    </location>
</feature>
<feature type="region of interest" description="Disordered" evidence="4">
    <location>
        <begin position="806"/>
        <end position="833"/>
    </location>
</feature>
<dbReference type="SUPFAM" id="SSF56112">
    <property type="entry name" value="Protein kinase-like (PK-like)"/>
    <property type="match status" value="1"/>
</dbReference>
<dbReference type="InterPro" id="IPR045162">
    <property type="entry name" value="Vps15-like"/>
</dbReference>
<feature type="domain" description="Protein kinase" evidence="5">
    <location>
        <begin position="82"/>
        <end position="412"/>
    </location>
</feature>
<comment type="caution">
    <text evidence="6">The sequence shown here is derived from an EMBL/GenBank/DDBJ whole genome shotgun (WGS) entry which is preliminary data.</text>
</comment>
<evidence type="ECO:0000256" key="4">
    <source>
        <dbReference type="SAM" id="MobiDB-lite"/>
    </source>
</evidence>
<dbReference type="PROSITE" id="PS50082">
    <property type="entry name" value="WD_REPEATS_2"/>
    <property type="match status" value="2"/>
</dbReference>
<dbReference type="GO" id="GO:0071561">
    <property type="term" value="C:nucleus-vacuole junction"/>
    <property type="evidence" value="ECO:0007669"/>
    <property type="project" value="TreeGrafter"/>
</dbReference>
<dbReference type="SUPFAM" id="SSF50978">
    <property type="entry name" value="WD40 repeat-like"/>
    <property type="match status" value="1"/>
</dbReference>
<keyword evidence="7" id="KW-1185">Reference proteome</keyword>
<dbReference type="Pfam" id="PF00400">
    <property type="entry name" value="WD40"/>
    <property type="match status" value="1"/>
</dbReference>
<dbReference type="GO" id="GO:0005524">
    <property type="term" value="F:ATP binding"/>
    <property type="evidence" value="ECO:0007669"/>
    <property type="project" value="InterPro"/>
</dbReference>
<evidence type="ECO:0000256" key="2">
    <source>
        <dbReference type="ARBA" id="ARBA00022741"/>
    </source>
</evidence>
<dbReference type="GO" id="GO:0034271">
    <property type="term" value="C:phosphatidylinositol 3-kinase complex, class III, type I"/>
    <property type="evidence" value="ECO:0007669"/>
    <property type="project" value="TreeGrafter"/>
</dbReference>
<dbReference type="PROSITE" id="PS50294">
    <property type="entry name" value="WD_REPEATS_REGION"/>
    <property type="match status" value="1"/>
</dbReference>
<dbReference type="PANTHER" id="PTHR17583">
    <property type="entry name" value="PHOSPHOINOSITIDE 3-KINASE REGULATORY SUBUNIT 4"/>
    <property type="match status" value="1"/>
</dbReference>
<dbReference type="EMBL" id="JAAPAO010000174">
    <property type="protein sequence ID" value="KAF4669236.1"/>
    <property type="molecule type" value="Genomic_DNA"/>
</dbReference>
<dbReference type="InterPro" id="IPR011009">
    <property type="entry name" value="Kinase-like_dom_sf"/>
</dbReference>
<organism evidence="6 7">
    <name type="scientific">Perkinsus chesapeaki</name>
    <name type="common">Clam parasite</name>
    <name type="synonym">Perkinsus andrewsi</name>
    <dbReference type="NCBI Taxonomy" id="330153"/>
    <lineage>
        <taxon>Eukaryota</taxon>
        <taxon>Sar</taxon>
        <taxon>Alveolata</taxon>
        <taxon>Perkinsozoa</taxon>
        <taxon>Perkinsea</taxon>
        <taxon>Perkinsida</taxon>
        <taxon>Perkinsidae</taxon>
        <taxon>Perkinsus</taxon>
    </lineage>
</organism>
<dbReference type="OrthoDB" id="444515at2759"/>
<feature type="repeat" description="WD" evidence="3">
    <location>
        <begin position="1395"/>
        <end position="1426"/>
    </location>
</feature>
<gene>
    <name evidence="6" type="primary">PIK3R4</name>
    <name evidence="6" type="ORF">FOL47_002625</name>
</gene>
<dbReference type="PROSITE" id="PS50011">
    <property type="entry name" value="PROTEIN_KINASE_DOM"/>
    <property type="match status" value="1"/>
</dbReference>
<evidence type="ECO:0000256" key="1">
    <source>
        <dbReference type="ARBA" id="ARBA00022574"/>
    </source>
</evidence>
<feature type="region of interest" description="Disordered" evidence="4">
    <location>
        <begin position="1290"/>
        <end position="1353"/>
    </location>
</feature>
<protein>
    <submittedName>
        <fullName evidence="6">Phosphoinositide-3-kinase, regulatory subunit 4</fullName>
    </submittedName>
</protein>
<feature type="compositionally biased region" description="Polar residues" evidence="4">
    <location>
        <begin position="807"/>
        <end position="825"/>
    </location>
</feature>
<dbReference type="InterPro" id="IPR036322">
    <property type="entry name" value="WD40_repeat_dom_sf"/>
</dbReference>
<dbReference type="Gene3D" id="2.130.10.10">
    <property type="entry name" value="YVTN repeat-like/Quinoprotein amine dehydrogenase"/>
    <property type="match status" value="2"/>
</dbReference>
<dbReference type="SMART" id="SM00320">
    <property type="entry name" value="WD40"/>
    <property type="match status" value="4"/>
</dbReference>
<evidence type="ECO:0000313" key="7">
    <source>
        <dbReference type="Proteomes" id="UP000591131"/>
    </source>
</evidence>
<feature type="compositionally biased region" description="Low complexity" evidence="4">
    <location>
        <begin position="1314"/>
        <end position="1333"/>
    </location>
</feature>
<dbReference type="Pfam" id="PF00069">
    <property type="entry name" value="Pkinase"/>
    <property type="match status" value="1"/>
</dbReference>
<name>A0A7J6MCY7_PERCH</name>
<dbReference type="InterPro" id="IPR001680">
    <property type="entry name" value="WD40_rpt"/>
</dbReference>
<sequence length="1814" mass="195375">MGLQQSSYPGYVVEPASSVKLSQVDSYLNDYPEISQERKCHIASYKLFKVFLFGSPITPAVEFVGKLFVPALVQQQQQPPATEDLSRAASPPSGGLKRAFGSDGDLAKSGRASTPPRPHGAGESITTQFLEPIRISLINLRNDYAARAVLYPNLLPYSNVLVSDASAVLVRQYMQRTLTDRLYTQPTLTETLKLWILYQLVCALAQLHALGRVHGDLKTENVFVVGGSEQVMLGDLGSFGVLKPDTLPAGEEASAVFSLFFATATGIAPPGGDLPGLDREVSQRGYLSRNRCYIAPERFRSDADSSGGLGIVTGRPVFSPVQQRYDSFSLGCCAAEIFSADHSHTIFDLPDALRMHSLVRGGGRPDKESESHVAQATQHVHNPRIRKLITSLISLDPASRPLPASLLAMSFSRADQGDGSNEPLFPVAFGEGLLTLNMVMQSNPIYMAADMRIDLIAHNLPYLILMLVPRDLLLQCLRRMHYLTVTAPSYKEILSAVTSLVSDGCPDIDTNTLSAVYESSQTQQMSFFQNQQEYVQRPEAVNGDQTATPHYDPLACGGLDDGKKFPHPTLRPSCCKAFYGMLLSLWRRSAEAHCQGGKVEADWEEHLSGNMSELMLTLFPKDPIVPEVEVEGSDGSGGDRDILSILISIITSAGHAGSHPRTRQVSLMMLGELLLPPFGPYTAPAFEALRSLVAAMECVPYTADASDESLYASGQLGGVADTGAVYTLFVDYLWPVLLSLIATRSDANLLAYSAHAAVRLAQLSVTIGEMASPSGNSATSLPAIKAAMRNFVATYLQQVFQRAPPGTNFSARTPSGRVVSSTSAGGLSPDPAQLPPRAAEAVKLAVLEALPKFASLLPPCSQTPESMPGSGGSTQGNGTLTPWSVVKNSHSLRAKCDIPDCSAGVEAPGRSTPDRGLTFPYLMCFLNDPSPQVRVAFCRLAPECASVLGAFVADVALLPGPQSLRPSMFCGIVFVIYVSDWGRLAFANVRLEPSLPAGWLYYTQTLSKDLGDDRLTLSALHGATSLLEDYKRPAVDDGPNSVHRESVMRFAESAVPYLCHPNAYIHSAAKKLLCGTIREHIGDALQYIYLRRRSFNDLKNAPYLPKGWRCFGDLEGLCPVPYELVLGDQAEGGSARNEVEAARVELAKKFYRAGAAGHGGGFGEPAPVSTSGPIQIIRVPISNPNVQAIYPYYLIAEADAPLAFEGDVNRLQKDWRARHLLLPPPRPALGTLNRLDGSQETLYVSKRKLQIVNEIRGVLGNDADTYGMYGHRRVRAQRLHLHCRAGVDPPSLTELTHPSGDNVASSVGLGGGNRSNSTSSGSSISVGSLQSASTPVGETEHAESNDSSGYSLATPSTWRPGGFLIGTIYDFEYDLGGDSQLQQRSSYHPMSARGGAAHTAPVVAVDASDDGRLIFAMGGNGQLRAWRGHILEEDIAPTSSKVVSLPDEELEKASLFHYNFPMKALRNCKSVAVGGATPALYVYRMDSLGNDPVVTLRVPRPRTVSSSLTESGGIAAVESLDTDVENIVLAANQHGSVFAFDIRAGRCVFSVIDPARPVGVPTSILCSSDGRTTVLGTRSGFVRLFDVRYLSYHSRTYKLHQDGAGAGILPVTMMCNSLQDGNKSFWIAEGTRGMVALYDFVNAADGDIRPTKLLHSTRPQEPISLPVLTEVTHQPRQNFVVGADVLTQRIKEGADPNSLTVRSMLEISASRGGPWTLLTTGNDAVVRYWQPQGAGYAIPFSSEPPSPPIQLGGVQVMNSPPRSTEQHASDEGGGGGEMRVNDGHRDAVLDMCVFSSQSDVLVTAGRDGLIKMWR</sequence>
<keyword evidence="2" id="KW-0547">Nucleotide-binding</keyword>
<dbReference type="InterPro" id="IPR000719">
    <property type="entry name" value="Prot_kinase_dom"/>
</dbReference>
<dbReference type="GO" id="GO:0034272">
    <property type="term" value="C:phosphatidylinositol 3-kinase complex, class III, type II"/>
    <property type="evidence" value="ECO:0007669"/>
    <property type="project" value="TreeGrafter"/>
</dbReference>
<proteinExistence type="predicted"/>
<evidence type="ECO:0000313" key="6">
    <source>
        <dbReference type="EMBL" id="KAF4669236.1"/>
    </source>
</evidence>
<dbReference type="Proteomes" id="UP000591131">
    <property type="component" value="Unassembled WGS sequence"/>
</dbReference>
<dbReference type="PANTHER" id="PTHR17583:SF0">
    <property type="entry name" value="PHOSPHOINOSITIDE 3-KINASE REGULATORY SUBUNIT 4"/>
    <property type="match status" value="1"/>
</dbReference>
<feature type="region of interest" description="Disordered" evidence="4">
    <location>
        <begin position="1757"/>
        <end position="1782"/>
    </location>
</feature>
<reference evidence="6 7" key="1">
    <citation type="submission" date="2020-04" db="EMBL/GenBank/DDBJ databases">
        <title>Perkinsus chesapeaki whole genome sequence.</title>
        <authorList>
            <person name="Bogema D.R."/>
        </authorList>
    </citation>
    <scope>NUCLEOTIDE SEQUENCE [LARGE SCALE GENOMIC DNA]</scope>
    <source>
        <strain evidence="6">ATCC PRA-425</strain>
    </source>
</reference>
<evidence type="ECO:0000259" key="5">
    <source>
        <dbReference type="PROSITE" id="PS50011"/>
    </source>
</evidence>
<dbReference type="Gene3D" id="1.10.510.10">
    <property type="entry name" value="Transferase(Phosphotransferase) domain 1"/>
    <property type="match status" value="1"/>
</dbReference>
<dbReference type="GO" id="GO:0016236">
    <property type="term" value="P:macroautophagy"/>
    <property type="evidence" value="ECO:0007669"/>
    <property type="project" value="InterPro"/>
</dbReference>
<dbReference type="SUPFAM" id="SSF48371">
    <property type="entry name" value="ARM repeat"/>
    <property type="match status" value="1"/>
</dbReference>
<dbReference type="GO" id="GO:0004674">
    <property type="term" value="F:protein serine/threonine kinase activity"/>
    <property type="evidence" value="ECO:0007669"/>
    <property type="project" value="InterPro"/>
</dbReference>
<dbReference type="InterPro" id="IPR015943">
    <property type="entry name" value="WD40/YVTN_repeat-like_dom_sf"/>
</dbReference>
<dbReference type="GO" id="GO:0006623">
    <property type="term" value="P:protein targeting to vacuole"/>
    <property type="evidence" value="ECO:0007669"/>
    <property type="project" value="TreeGrafter"/>
</dbReference>
<dbReference type="InterPro" id="IPR016024">
    <property type="entry name" value="ARM-type_fold"/>
</dbReference>
<accession>A0A7J6MCY7</accession>
<keyword evidence="1 3" id="KW-0853">WD repeat</keyword>
<dbReference type="GO" id="GO:0005770">
    <property type="term" value="C:late endosome"/>
    <property type="evidence" value="ECO:0007669"/>
    <property type="project" value="TreeGrafter"/>
</dbReference>
<dbReference type="SMART" id="SM00220">
    <property type="entry name" value="S_TKc"/>
    <property type="match status" value="1"/>
</dbReference>
<dbReference type="GO" id="GO:0045324">
    <property type="term" value="P:late endosome to vacuole transport"/>
    <property type="evidence" value="ECO:0007669"/>
    <property type="project" value="InterPro"/>
</dbReference>
<feature type="region of interest" description="Disordered" evidence="4">
    <location>
        <begin position="79"/>
        <end position="123"/>
    </location>
</feature>
<evidence type="ECO:0000256" key="3">
    <source>
        <dbReference type="PROSITE-ProRule" id="PRU00221"/>
    </source>
</evidence>